<dbReference type="Proteomes" id="UP000198897">
    <property type="component" value="Unassembled WGS sequence"/>
</dbReference>
<evidence type="ECO:0000313" key="2">
    <source>
        <dbReference type="Proteomes" id="UP000198897"/>
    </source>
</evidence>
<reference evidence="2" key="1">
    <citation type="submission" date="2016-10" db="EMBL/GenBank/DDBJ databases">
        <authorList>
            <person name="Varghese N."/>
            <person name="Submissions S."/>
        </authorList>
    </citation>
    <scope>NUCLEOTIDE SEQUENCE [LARGE SCALE GENOMIC DNA]</scope>
    <source>
        <strain evidence="2">FP5</strain>
    </source>
</reference>
<dbReference type="OrthoDB" id="189734at2"/>
<name>A0A1I2TLV7_9BACI</name>
<dbReference type="AlphaFoldDB" id="A0A1I2TLV7"/>
<proteinExistence type="predicted"/>
<sequence>MGLRIITCVAVCFLVIFGFYGESSEAAENTSYVVDVEKLPFNAPSGIETDRYWGVHKGAGYRIEVPKKWNGELVLYAHGYRNAEVKELTVDNPENLRKYLLEKGYAWGGHPAIARMVMM</sequence>
<accession>A0A1I2TLV7</accession>
<evidence type="ECO:0000313" key="1">
    <source>
        <dbReference type="EMBL" id="SFG64347.1"/>
    </source>
</evidence>
<dbReference type="RefSeq" id="WP_089754868.1">
    <property type="nucleotide sequence ID" value="NZ_FOOG01000070.1"/>
</dbReference>
<organism evidence="1 2">
    <name type="scientific">Halobacillus alkaliphilus</name>
    <dbReference type="NCBI Taxonomy" id="396056"/>
    <lineage>
        <taxon>Bacteria</taxon>
        <taxon>Bacillati</taxon>
        <taxon>Bacillota</taxon>
        <taxon>Bacilli</taxon>
        <taxon>Bacillales</taxon>
        <taxon>Bacillaceae</taxon>
        <taxon>Halobacillus</taxon>
    </lineage>
</organism>
<protein>
    <submittedName>
        <fullName evidence="1">Uncharacterized protein</fullName>
    </submittedName>
</protein>
<gene>
    <name evidence="1" type="ORF">SAMN05216353_17013</name>
</gene>
<keyword evidence="2" id="KW-1185">Reference proteome</keyword>
<dbReference type="EMBL" id="FOOG01000070">
    <property type="protein sequence ID" value="SFG64347.1"/>
    <property type="molecule type" value="Genomic_DNA"/>
</dbReference>